<comment type="similarity">
    <text evidence="1">Belongs to the FlgM family.</text>
</comment>
<dbReference type="NCBIfam" id="TIGR03824">
    <property type="entry name" value="FlgM_jcvi"/>
    <property type="match status" value="1"/>
</dbReference>
<accession>A0AAV4LDK5</accession>
<evidence type="ECO:0000256" key="5">
    <source>
        <dbReference type="ARBA" id="ARBA00023015"/>
    </source>
</evidence>
<evidence type="ECO:0000313" key="10">
    <source>
        <dbReference type="Proteomes" id="UP001057291"/>
    </source>
</evidence>
<keyword evidence="10" id="KW-1185">Reference proteome</keyword>
<evidence type="ECO:0000259" key="8">
    <source>
        <dbReference type="Pfam" id="PF04316"/>
    </source>
</evidence>
<dbReference type="GO" id="GO:0044781">
    <property type="term" value="P:bacterial-type flagellum organization"/>
    <property type="evidence" value="ECO:0007669"/>
    <property type="project" value="UniProtKB-KW"/>
</dbReference>
<reference evidence="9" key="1">
    <citation type="journal article" date="2023" name="Int. J. Syst. Evol. Microbiol.">
        <title>Collibacillus ludicampi gen. nov., sp. nov., a new soil bacterium of the family Alicyclobacillaceae.</title>
        <authorList>
            <person name="Jojima T."/>
            <person name="Ioku Y."/>
            <person name="Fukuta Y."/>
            <person name="Shirasaka N."/>
            <person name="Matsumura Y."/>
            <person name="Mori M."/>
        </authorList>
    </citation>
    <scope>NUCLEOTIDE SEQUENCE</scope>
    <source>
        <strain evidence="9">TP075</strain>
    </source>
</reference>
<evidence type="ECO:0000256" key="4">
    <source>
        <dbReference type="ARBA" id="ARBA00022795"/>
    </source>
</evidence>
<dbReference type="RefSeq" id="WP_282198704.1">
    <property type="nucleotide sequence ID" value="NZ_BOQE01000001.1"/>
</dbReference>
<evidence type="ECO:0000256" key="3">
    <source>
        <dbReference type="ARBA" id="ARBA00022491"/>
    </source>
</evidence>
<dbReference type="Proteomes" id="UP001057291">
    <property type="component" value="Unassembled WGS sequence"/>
</dbReference>
<sequence length="100" mass="11408">MKINDIQRTAPIQAYQKIGAQVPREERRRGNRQDQIEISNEAKRLAEESASGTTVQDTSNVPSANTERIETIRQAIKAGTYRVDSRQVAEKIVDFWHGKR</sequence>
<protein>
    <recommendedName>
        <fullName evidence="2">Negative regulator of flagellin synthesis</fullName>
    </recommendedName>
</protein>
<comment type="caution">
    <text evidence="9">The sequence shown here is derived from an EMBL/GenBank/DDBJ whole genome shotgun (WGS) entry which is preliminary data.</text>
</comment>
<dbReference type="InterPro" id="IPR007412">
    <property type="entry name" value="FlgM"/>
</dbReference>
<evidence type="ECO:0000256" key="2">
    <source>
        <dbReference type="ARBA" id="ARBA00017823"/>
    </source>
</evidence>
<evidence type="ECO:0000256" key="1">
    <source>
        <dbReference type="ARBA" id="ARBA00005322"/>
    </source>
</evidence>
<keyword evidence="3" id="KW-0678">Repressor</keyword>
<keyword evidence="5" id="KW-0805">Transcription regulation</keyword>
<dbReference type="GO" id="GO:0045892">
    <property type="term" value="P:negative regulation of DNA-templated transcription"/>
    <property type="evidence" value="ECO:0007669"/>
    <property type="project" value="InterPro"/>
</dbReference>
<proteinExistence type="inferred from homology"/>
<feature type="compositionally biased region" description="Polar residues" evidence="7">
    <location>
        <begin position="50"/>
        <end position="65"/>
    </location>
</feature>
<organism evidence="9 10">
    <name type="scientific">Collibacillus ludicampi</name>
    <dbReference type="NCBI Taxonomy" id="2771369"/>
    <lineage>
        <taxon>Bacteria</taxon>
        <taxon>Bacillati</taxon>
        <taxon>Bacillota</taxon>
        <taxon>Bacilli</taxon>
        <taxon>Bacillales</taxon>
        <taxon>Alicyclobacillaceae</taxon>
        <taxon>Collibacillus</taxon>
    </lineage>
</organism>
<dbReference type="AlphaFoldDB" id="A0AAV4LDK5"/>
<evidence type="ECO:0000256" key="6">
    <source>
        <dbReference type="ARBA" id="ARBA00023163"/>
    </source>
</evidence>
<dbReference type="EMBL" id="BOQE01000001">
    <property type="protein sequence ID" value="GIM45507.1"/>
    <property type="molecule type" value="Genomic_DNA"/>
</dbReference>
<feature type="domain" description="Anti-sigma-28 factor FlgM C-terminal" evidence="8">
    <location>
        <begin position="34"/>
        <end position="94"/>
    </location>
</feature>
<keyword evidence="4" id="KW-1005">Bacterial flagellum biogenesis</keyword>
<dbReference type="InterPro" id="IPR031316">
    <property type="entry name" value="FlgM_C"/>
</dbReference>
<name>A0AAV4LDK5_9BACL</name>
<keyword evidence="6" id="KW-0804">Transcription</keyword>
<feature type="region of interest" description="Disordered" evidence="7">
    <location>
        <begin position="14"/>
        <end position="65"/>
    </location>
</feature>
<dbReference type="SUPFAM" id="SSF101498">
    <property type="entry name" value="Anti-sigma factor FlgM"/>
    <property type="match status" value="1"/>
</dbReference>
<feature type="compositionally biased region" description="Basic and acidic residues" evidence="7">
    <location>
        <begin position="23"/>
        <end position="47"/>
    </location>
</feature>
<evidence type="ECO:0000313" key="9">
    <source>
        <dbReference type="EMBL" id="GIM45507.1"/>
    </source>
</evidence>
<dbReference type="InterPro" id="IPR035890">
    <property type="entry name" value="Anti-sigma-28_factor_FlgM_sf"/>
</dbReference>
<dbReference type="Pfam" id="PF04316">
    <property type="entry name" value="FlgM"/>
    <property type="match status" value="1"/>
</dbReference>
<evidence type="ECO:0000256" key="7">
    <source>
        <dbReference type="SAM" id="MobiDB-lite"/>
    </source>
</evidence>
<gene>
    <name evidence="9" type="ORF">DNHGIG_10560</name>
</gene>